<organism evidence="9">
    <name type="scientific">uncultured Sporomusa sp</name>
    <dbReference type="NCBI Taxonomy" id="307249"/>
    <lineage>
        <taxon>Bacteria</taxon>
        <taxon>Bacillati</taxon>
        <taxon>Bacillota</taxon>
        <taxon>Negativicutes</taxon>
        <taxon>Selenomonadales</taxon>
        <taxon>Sporomusaceae</taxon>
        <taxon>Sporomusa</taxon>
        <taxon>environmental samples</taxon>
    </lineage>
</organism>
<sequence length="674" mass="74081">MEILRSVCPYDCPDTCGLLIYKEGETVVKVQGDPEHSFTRGTLCPKMAHYERTVYSKRRLLTPLLRSGPKGSGAFTPVSWEEAIGLIADKWKGIIAQYGAEAILPYSYAGTMGLVQRNAGHPFFYSLGASRLERTICSPAKDYGWKAVMGQTIAPHPGELQASDLIILWGISALATDIHIVHDINIAKAKGAKVWLIDTYETPTAKISDQVILVRPGSDGALALGMLHVIARDKLADQHFIRQYVQGYEELAATVLPQYTPAAVSKITGIAAGTIEELARQYAAAEAPFIRMGSGLSRYGNGAMTVRILTCLPAVCGAWKKNGGGVLTGTTTAGAFDSKLITREDLQKSATRLINMNELGHALNEVKAPPVMGLYVYSSNPAITAPDQNRVLQGLAREELFTVVHERFLTDTANYADVVLPATTSLEHSDLYRAYGHYVVQRAFKVINAVGQSKSNWEVFCLLAAAMGIDEPFFQQTEDALIDSILAKPTSWLQQTEMEKLRQGYPVDLPLPDEYKLQFQTPSGKIEIINPREEDPLPKYFEPYGDKAEFWLVNSPDARILDSSFNEREDLTKNNTMILQMNPGDAAQKGLKDGQLVVAWNERGKAVFTLKTSAKVPAAVVVTEGVWWLEHAVGDRSVNVLTSQRLTDKAKGSTFYDVKVNVIAHTDSCHIEGR</sequence>
<dbReference type="Pfam" id="PF04879">
    <property type="entry name" value="Molybdop_Fe4S4"/>
    <property type="match status" value="1"/>
</dbReference>
<keyword evidence="4" id="KW-0479">Metal-binding</keyword>
<dbReference type="InterPro" id="IPR006657">
    <property type="entry name" value="MoPterin_dinucl-bd_dom"/>
</dbReference>
<keyword evidence="5 9" id="KW-0560">Oxidoreductase</keyword>
<dbReference type="Pfam" id="PF01568">
    <property type="entry name" value="Molydop_binding"/>
    <property type="match status" value="1"/>
</dbReference>
<dbReference type="InterPro" id="IPR009010">
    <property type="entry name" value="Asp_de-COase-like_dom_sf"/>
</dbReference>
<dbReference type="SUPFAM" id="SSF50692">
    <property type="entry name" value="ADC-like"/>
    <property type="match status" value="1"/>
</dbReference>
<dbReference type="GO" id="GO:0043546">
    <property type="term" value="F:molybdopterin cofactor binding"/>
    <property type="evidence" value="ECO:0007669"/>
    <property type="project" value="InterPro"/>
</dbReference>
<dbReference type="Gene3D" id="3.40.50.740">
    <property type="match status" value="1"/>
</dbReference>
<keyword evidence="3" id="KW-0500">Molybdenum</keyword>
<dbReference type="PROSITE" id="PS00490">
    <property type="entry name" value="MOLYBDOPTERIN_PROK_2"/>
    <property type="match status" value="1"/>
</dbReference>
<comment type="cofactor">
    <cofactor evidence="1">
        <name>Mo-bis(molybdopterin guanine dinucleotide)</name>
        <dbReference type="ChEBI" id="CHEBI:60539"/>
    </cofactor>
</comment>
<dbReference type="Gene3D" id="3.30.2070.10">
    <property type="entry name" value="Formate dehydrogenase/DMSO reductase"/>
    <property type="match status" value="1"/>
</dbReference>
<dbReference type="EC" id="1.-.-.-" evidence="9"/>
<evidence type="ECO:0000259" key="8">
    <source>
        <dbReference type="PROSITE" id="PS51669"/>
    </source>
</evidence>
<protein>
    <submittedName>
        <fullName evidence="9">Putative oxidoreductase YoaE</fullName>
        <ecNumber evidence="9">1.-.-.-</ecNumber>
    </submittedName>
</protein>
<dbReference type="Gene3D" id="3.40.228.10">
    <property type="entry name" value="Dimethylsulfoxide Reductase, domain 2"/>
    <property type="match status" value="1"/>
</dbReference>
<dbReference type="GO" id="GO:0046872">
    <property type="term" value="F:metal ion binding"/>
    <property type="evidence" value="ECO:0007669"/>
    <property type="project" value="UniProtKB-KW"/>
</dbReference>
<dbReference type="SUPFAM" id="SSF53706">
    <property type="entry name" value="Formate dehydrogenase/DMSO reductase, domains 1-3"/>
    <property type="match status" value="1"/>
</dbReference>
<gene>
    <name evidence="9" type="primary">yoaE</name>
    <name evidence="9" type="ORF">KL86SPO_40054</name>
</gene>
<dbReference type="PANTHER" id="PTHR43742">
    <property type="entry name" value="TRIMETHYLAMINE-N-OXIDE REDUCTASE"/>
    <property type="match status" value="1"/>
</dbReference>
<dbReference type="Gene3D" id="2.20.25.90">
    <property type="entry name" value="ADC-like domains"/>
    <property type="match status" value="1"/>
</dbReference>
<reference evidence="9" key="1">
    <citation type="submission" date="2016-08" db="EMBL/GenBank/DDBJ databases">
        <authorList>
            <person name="Seilhamer J.J."/>
        </authorList>
    </citation>
    <scope>NUCLEOTIDE SEQUENCE</scope>
    <source>
        <strain evidence="9">86</strain>
    </source>
</reference>
<dbReference type="PROSITE" id="PS51669">
    <property type="entry name" value="4FE4S_MOW_BIS_MGD"/>
    <property type="match status" value="1"/>
</dbReference>
<dbReference type="SMART" id="SM00926">
    <property type="entry name" value="Molybdop_Fe4S4"/>
    <property type="match status" value="1"/>
</dbReference>
<dbReference type="InterPro" id="IPR050612">
    <property type="entry name" value="Prok_Mopterin_Oxidored"/>
</dbReference>
<dbReference type="GO" id="GO:0051536">
    <property type="term" value="F:iron-sulfur cluster binding"/>
    <property type="evidence" value="ECO:0007669"/>
    <property type="project" value="UniProtKB-KW"/>
</dbReference>
<evidence type="ECO:0000256" key="4">
    <source>
        <dbReference type="ARBA" id="ARBA00022723"/>
    </source>
</evidence>
<evidence type="ECO:0000313" key="9">
    <source>
        <dbReference type="EMBL" id="SCM81570.1"/>
    </source>
</evidence>
<keyword evidence="6" id="KW-0408">Iron</keyword>
<comment type="similarity">
    <text evidence="2">Belongs to the prokaryotic molybdopterin-containing oxidoreductase family.</text>
</comment>
<name>A0A212LVT5_9FIRM</name>
<dbReference type="RefSeq" id="WP_075753242.1">
    <property type="nucleotide sequence ID" value="NZ_LT608335.1"/>
</dbReference>
<evidence type="ECO:0000256" key="7">
    <source>
        <dbReference type="ARBA" id="ARBA00023014"/>
    </source>
</evidence>
<feature type="domain" description="4Fe-4S Mo/W bis-MGD-type" evidence="8">
    <location>
        <begin position="1"/>
        <end position="58"/>
    </location>
</feature>
<dbReference type="Gene3D" id="2.40.40.20">
    <property type="match status" value="1"/>
</dbReference>
<proteinExistence type="inferred from homology"/>
<dbReference type="InterPro" id="IPR006655">
    <property type="entry name" value="Mopterin_OxRdtase_prok_CS"/>
</dbReference>
<evidence type="ECO:0000256" key="1">
    <source>
        <dbReference type="ARBA" id="ARBA00001942"/>
    </source>
</evidence>
<dbReference type="Pfam" id="PF00384">
    <property type="entry name" value="Molybdopterin"/>
    <property type="match status" value="1"/>
</dbReference>
<dbReference type="EMBL" id="FMJE01000004">
    <property type="protein sequence ID" value="SCM81570.1"/>
    <property type="molecule type" value="Genomic_DNA"/>
</dbReference>
<dbReference type="AlphaFoldDB" id="A0A212LVT5"/>
<evidence type="ECO:0000256" key="3">
    <source>
        <dbReference type="ARBA" id="ARBA00022505"/>
    </source>
</evidence>
<dbReference type="InterPro" id="IPR006656">
    <property type="entry name" value="Mopterin_OxRdtase"/>
</dbReference>
<evidence type="ECO:0000256" key="2">
    <source>
        <dbReference type="ARBA" id="ARBA00010312"/>
    </source>
</evidence>
<dbReference type="GO" id="GO:0016491">
    <property type="term" value="F:oxidoreductase activity"/>
    <property type="evidence" value="ECO:0007669"/>
    <property type="project" value="UniProtKB-KW"/>
</dbReference>
<evidence type="ECO:0000256" key="5">
    <source>
        <dbReference type="ARBA" id="ARBA00023002"/>
    </source>
</evidence>
<dbReference type="InterPro" id="IPR006963">
    <property type="entry name" value="Mopterin_OxRdtase_4Fe-4S_dom"/>
</dbReference>
<accession>A0A212LVT5</accession>
<dbReference type="PANTHER" id="PTHR43742:SF6">
    <property type="entry name" value="OXIDOREDUCTASE YYAE-RELATED"/>
    <property type="match status" value="1"/>
</dbReference>
<dbReference type="CDD" id="cd02766">
    <property type="entry name" value="MopB_3"/>
    <property type="match status" value="1"/>
</dbReference>
<keyword evidence="7" id="KW-0411">Iron-sulfur</keyword>
<evidence type="ECO:0000256" key="6">
    <source>
        <dbReference type="ARBA" id="ARBA00023004"/>
    </source>
</evidence>